<accession>A0A9P6GLI3</accession>
<comment type="caution">
    <text evidence="2">The sequence shown here is derived from an EMBL/GenBank/DDBJ whole genome shotgun (WGS) entry which is preliminary data.</text>
</comment>
<proteinExistence type="predicted"/>
<name>A0A9P6GLI3_9PLEO</name>
<feature type="region of interest" description="Disordered" evidence="1">
    <location>
        <begin position="1"/>
        <end position="63"/>
    </location>
</feature>
<evidence type="ECO:0000313" key="3">
    <source>
        <dbReference type="Proteomes" id="UP000756921"/>
    </source>
</evidence>
<organism evidence="2 3">
    <name type="scientific">Paraphaeosphaeria minitans</name>
    <dbReference type="NCBI Taxonomy" id="565426"/>
    <lineage>
        <taxon>Eukaryota</taxon>
        <taxon>Fungi</taxon>
        <taxon>Dikarya</taxon>
        <taxon>Ascomycota</taxon>
        <taxon>Pezizomycotina</taxon>
        <taxon>Dothideomycetes</taxon>
        <taxon>Pleosporomycetidae</taxon>
        <taxon>Pleosporales</taxon>
        <taxon>Massarineae</taxon>
        <taxon>Didymosphaeriaceae</taxon>
        <taxon>Paraphaeosphaeria</taxon>
    </lineage>
</organism>
<gene>
    <name evidence="2" type="ORF">PMIN01_03130</name>
</gene>
<sequence length="91" mass="10012">MTPRAPRRLLARPKLPKASTLLASSSRHEHRRAFTFIQPHTCHPRASRTDGSPAGPQMQSAAHTVKGPSAFHVRLLSQGPTYIYPVLPVPL</sequence>
<reference evidence="2" key="1">
    <citation type="journal article" date="2020" name="Mol. Plant Microbe Interact.">
        <title>Genome Sequence of the Biocontrol Agent Coniothyrium minitans strain Conio (IMI 134523).</title>
        <authorList>
            <person name="Patel D."/>
            <person name="Shittu T.A."/>
            <person name="Baroncelli R."/>
            <person name="Muthumeenakshi S."/>
            <person name="Osborne T.H."/>
            <person name="Janganan T.K."/>
            <person name="Sreenivasaprasad S."/>
        </authorList>
    </citation>
    <scope>NUCLEOTIDE SEQUENCE</scope>
    <source>
        <strain evidence="2">Conio</strain>
    </source>
</reference>
<evidence type="ECO:0000313" key="2">
    <source>
        <dbReference type="EMBL" id="KAF9737847.1"/>
    </source>
</evidence>
<evidence type="ECO:0000256" key="1">
    <source>
        <dbReference type="SAM" id="MobiDB-lite"/>
    </source>
</evidence>
<keyword evidence="3" id="KW-1185">Reference proteome</keyword>
<feature type="compositionally biased region" description="Basic residues" evidence="1">
    <location>
        <begin position="1"/>
        <end position="15"/>
    </location>
</feature>
<dbReference type="Proteomes" id="UP000756921">
    <property type="component" value="Unassembled WGS sequence"/>
</dbReference>
<dbReference type="EMBL" id="WJXW01000003">
    <property type="protein sequence ID" value="KAF9737847.1"/>
    <property type="molecule type" value="Genomic_DNA"/>
</dbReference>
<dbReference type="AlphaFoldDB" id="A0A9P6GLI3"/>
<protein>
    <submittedName>
        <fullName evidence="2">Uncharacterized protein</fullName>
    </submittedName>
</protein>